<protein>
    <submittedName>
        <fullName evidence="1">Uncharacterized protein</fullName>
    </submittedName>
</protein>
<sequence length="51" mass="5800">MGCIYCGEHGCDDCMDITIAWKIYRNISSPPHIKMKKRKGIVTPNYIRQGG</sequence>
<dbReference type="AlphaFoldDB" id="A0A0F9R4W9"/>
<organism evidence="1">
    <name type="scientific">marine sediment metagenome</name>
    <dbReference type="NCBI Taxonomy" id="412755"/>
    <lineage>
        <taxon>unclassified sequences</taxon>
        <taxon>metagenomes</taxon>
        <taxon>ecological metagenomes</taxon>
    </lineage>
</organism>
<evidence type="ECO:0000313" key="1">
    <source>
        <dbReference type="EMBL" id="KKN44317.1"/>
    </source>
</evidence>
<gene>
    <name evidence="1" type="ORF">LCGC14_0694190</name>
</gene>
<proteinExistence type="predicted"/>
<accession>A0A0F9R4W9</accession>
<reference evidence="1" key="1">
    <citation type="journal article" date="2015" name="Nature">
        <title>Complex archaea that bridge the gap between prokaryotes and eukaryotes.</title>
        <authorList>
            <person name="Spang A."/>
            <person name="Saw J.H."/>
            <person name="Jorgensen S.L."/>
            <person name="Zaremba-Niedzwiedzka K."/>
            <person name="Martijn J."/>
            <person name="Lind A.E."/>
            <person name="van Eijk R."/>
            <person name="Schleper C."/>
            <person name="Guy L."/>
            <person name="Ettema T.J."/>
        </authorList>
    </citation>
    <scope>NUCLEOTIDE SEQUENCE</scope>
</reference>
<dbReference type="EMBL" id="LAZR01001457">
    <property type="protein sequence ID" value="KKN44317.1"/>
    <property type="molecule type" value="Genomic_DNA"/>
</dbReference>
<name>A0A0F9R4W9_9ZZZZ</name>
<comment type="caution">
    <text evidence="1">The sequence shown here is derived from an EMBL/GenBank/DDBJ whole genome shotgun (WGS) entry which is preliminary data.</text>
</comment>